<organism evidence="1 2">
    <name type="scientific">Paraburkholderia humisilvae</name>
    <dbReference type="NCBI Taxonomy" id="627669"/>
    <lineage>
        <taxon>Bacteria</taxon>
        <taxon>Pseudomonadati</taxon>
        <taxon>Pseudomonadota</taxon>
        <taxon>Betaproteobacteria</taxon>
        <taxon>Burkholderiales</taxon>
        <taxon>Burkholderiaceae</taxon>
        <taxon>Paraburkholderia</taxon>
    </lineage>
</organism>
<evidence type="ECO:0000313" key="2">
    <source>
        <dbReference type="Proteomes" id="UP000494363"/>
    </source>
</evidence>
<sequence length="142" mass="15345">MSMGLIHPDRKSMRLRSWSGVTPSYGFSRGPGTLEIIIGVQVRSNFVSHNLGLLGGVLPFLTPFVTLPFLITTPETGVPALGDAQHGFPFLSEYGRLIIKDTVILAGGIVIIADLPKRLLLERASITPTPVRSLLTKQTHSS</sequence>
<dbReference type="GO" id="GO:0005886">
    <property type="term" value="C:plasma membrane"/>
    <property type="evidence" value="ECO:0007669"/>
    <property type="project" value="TreeGrafter"/>
</dbReference>
<dbReference type="PANTHER" id="PTHR40106:SF1">
    <property type="entry name" value="INNER MEMBRANE PROTEIN RCLC"/>
    <property type="match status" value="1"/>
</dbReference>
<dbReference type="GO" id="GO:1901530">
    <property type="term" value="P:response to hypochlorite"/>
    <property type="evidence" value="ECO:0007669"/>
    <property type="project" value="TreeGrafter"/>
</dbReference>
<dbReference type="Proteomes" id="UP000494363">
    <property type="component" value="Unassembled WGS sequence"/>
</dbReference>
<name>A0A6J5D7S7_9BURK</name>
<dbReference type="AlphaFoldDB" id="A0A6J5D7S7"/>
<dbReference type="EMBL" id="CADIKH010000004">
    <property type="protein sequence ID" value="CAB3749404.1"/>
    <property type="molecule type" value="Genomic_DNA"/>
</dbReference>
<gene>
    <name evidence="1" type="primary">rclC</name>
    <name evidence="1" type="ORF">LMG29542_00978</name>
</gene>
<dbReference type="PANTHER" id="PTHR40106">
    <property type="entry name" value="INNER MEMBRANE PROTEIN RCLC"/>
    <property type="match status" value="1"/>
</dbReference>
<reference evidence="1 2" key="1">
    <citation type="submission" date="2020-04" db="EMBL/GenBank/DDBJ databases">
        <authorList>
            <person name="De Canck E."/>
        </authorList>
    </citation>
    <scope>NUCLEOTIDE SEQUENCE [LARGE SCALE GENOMIC DNA]</scope>
    <source>
        <strain evidence="1 2">LMG 29542</strain>
    </source>
</reference>
<keyword evidence="2" id="KW-1185">Reference proteome</keyword>
<accession>A0A6J5D7S7</accession>
<protein>
    <submittedName>
        <fullName evidence="1">Inner membrane protein RclC</fullName>
    </submittedName>
</protein>
<evidence type="ECO:0000313" key="1">
    <source>
        <dbReference type="EMBL" id="CAB3749404.1"/>
    </source>
</evidence>
<proteinExistence type="predicted"/>
<dbReference type="Pfam" id="PF04224">
    <property type="entry name" value="DUF417"/>
    <property type="match status" value="1"/>
</dbReference>
<dbReference type="InterPro" id="IPR007339">
    <property type="entry name" value="RclC-like"/>
</dbReference>